<keyword evidence="2" id="KW-1133">Transmembrane helix</keyword>
<accession>A0A381YE89</accession>
<proteinExistence type="predicted"/>
<evidence type="ECO:0000313" key="3">
    <source>
        <dbReference type="EMBL" id="SVA75379.1"/>
    </source>
</evidence>
<dbReference type="EMBL" id="UINC01018038">
    <property type="protein sequence ID" value="SVA75379.1"/>
    <property type="molecule type" value="Genomic_DNA"/>
</dbReference>
<dbReference type="InterPro" id="IPR013783">
    <property type="entry name" value="Ig-like_fold"/>
</dbReference>
<evidence type="ECO:0000256" key="2">
    <source>
        <dbReference type="SAM" id="Phobius"/>
    </source>
</evidence>
<dbReference type="InterPro" id="IPR036116">
    <property type="entry name" value="FN3_sf"/>
</dbReference>
<dbReference type="Gene3D" id="2.60.40.10">
    <property type="entry name" value="Immunoglobulins"/>
    <property type="match status" value="1"/>
</dbReference>
<protein>
    <recommendedName>
        <fullName evidence="4">Fibronectin type-III domain-containing protein</fullName>
    </recommendedName>
</protein>
<feature type="region of interest" description="Disordered" evidence="1">
    <location>
        <begin position="644"/>
        <end position="664"/>
    </location>
</feature>
<feature type="non-terminal residue" evidence="3">
    <location>
        <position position="1"/>
    </location>
</feature>
<dbReference type="AlphaFoldDB" id="A0A381YE89"/>
<organism evidence="3">
    <name type="scientific">marine metagenome</name>
    <dbReference type="NCBI Taxonomy" id="408172"/>
    <lineage>
        <taxon>unclassified sequences</taxon>
        <taxon>metagenomes</taxon>
        <taxon>ecological metagenomes</taxon>
    </lineage>
</organism>
<keyword evidence="2" id="KW-0472">Membrane</keyword>
<sequence>VLTLSIATNGAGTHYLNGVQRYSDLGGGDHGAEYWNAQTLANLNTLVEGENILASVVRNQQNQQWYDEQLEIEIQRANLWNFHPQPLKLELYLDTQAPLSRAHTASWSNDSSFPVSWEVLDDSTDIAGFELWWSEHNGSGWSDWTLDDFYTGSSTTFNGEDGYSYRFRTLSRDVVGNVEQSSLHAAITVDMTPPQPWLATESEGVTSDFGSYLGWGANSSDVALYQLQLWEGSDWVDYYSSAASSNYNHWFPTEQEGILSLRLLATDFAGNTAVTPELELEFDRSPPQVTLATLPQFHGAQLIELQLTGDMDDLTSLEIEYARLPENEMAELEWKPLGVGWVNGSATVSGLDDGWRYWFRLLPEDAAGNRFEKDPALWELLADGSVNLALELPVLPMLPVYAGSPNTVIVQVKTGPDTSTVLQEYNGLDYPAGMGNMQFMVDYENGRLLFGNGIAGYRPAANASLIVEFEAYDGSTVIDLSPPLPAEAVRVVLSNANAIELTWETPADAVHFAVERSGNLSEGWQVLSQMSPVHDGLNSFTDSDLSGQMWYYRVVTVDRMGYRTQTMEVSGVLLEYLILDLTPAVINEPQTVDETLALPGWLPVALLALLALAMIGGGAYLVTQRQEQEPAMEVVPEPQLAVPLDPEPAEAEEPDEPLETPPFGVVGGTQYSRHLRFRCDTGCEREFPGQRDDDEIICPHCGTIGTPPEIP</sequence>
<keyword evidence="2" id="KW-0812">Transmembrane</keyword>
<name>A0A381YE89_9ZZZZ</name>
<feature type="compositionally biased region" description="Acidic residues" evidence="1">
    <location>
        <begin position="647"/>
        <end position="658"/>
    </location>
</feature>
<gene>
    <name evidence="3" type="ORF">METZ01_LOCUS128233</name>
</gene>
<feature type="transmembrane region" description="Helical" evidence="2">
    <location>
        <begin position="600"/>
        <end position="622"/>
    </location>
</feature>
<reference evidence="3" key="1">
    <citation type="submission" date="2018-05" db="EMBL/GenBank/DDBJ databases">
        <authorList>
            <person name="Lanie J.A."/>
            <person name="Ng W.-L."/>
            <person name="Kazmierczak K.M."/>
            <person name="Andrzejewski T.M."/>
            <person name="Davidsen T.M."/>
            <person name="Wayne K.J."/>
            <person name="Tettelin H."/>
            <person name="Glass J.I."/>
            <person name="Rusch D."/>
            <person name="Podicherti R."/>
            <person name="Tsui H.-C.T."/>
            <person name="Winkler M.E."/>
        </authorList>
    </citation>
    <scope>NUCLEOTIDE SEQUENCE</scope>
</reference>
<evidence type="ECO:0008006" key="4">
    <source>
        <dbReference type="Google" id="ProtNLM"/>
    </source>
</evidence>
<dbReference type="SUPFAM" id="SSF49265">
    <property type="entry name" value="Fibronectin type III"/>
    <property type="match status" value="2"/>
</dbReference>
<evidence type="ECO:0000256" key="1">
    <source>
        <dbReference type="SAM" id="MobiDB-lite"/>
    </source>
</evidence>